<sequence>MPSAASISIKETLALLDNEFKGLSEGIGRAQYAFWLGSGISRDRVIGLDGVLAKLLEFLRIHTTAAADCKYRVALEKIIAMAAPSADERARIDFSQPVATWPDLSIILKRLWNQYSAVLSTDIPGENLDYLLWVGLDFPHTFSAQPADAEHLAIGMLALEGVVTELATANWDGLLEAAMKELGHNETFYQITVTGEELRNPASATVLYKFHGCALRAITNEAEYRPLLIARTAQITGWTSNETFKIVRDQLSALLQRSRTLMIGMSAQDEDIKHLFASVNAQKGWKWTDQPTPIVFSADELGDDQKNVLIGAYGEPDYEGHRVEICEAARLRAYAKPLLLGLLLHVLAAKLKILASDAMDGHLDQTARDAIEGGIKTLRDRIADAGNSDRLGLVRAIAAGLARARHQLQNGVSDPGIPSYFPLDGDPTHRMKDKLALKSSGQREAAVALGLIGLEEQDANWVCSVDDPVDARTGALRLTSPNASARVIFAANDDTVTSLLDVGAFDESDDDAVVICSGRVSERQQRSPSASMRSGALGPRYVAFGSMLSGVSDLDELRAQFRGEAGL</sequence>
<name>A0A1I1Y9V8_9GAMM</name>
<proteinExistence type="predicted"/>
<accession>A0A1I1Y9V8</accession>
<gene>
    <name evidence="1" type="ORF">SAMN02799615_00503</name>
</gene>
<organism evidence="1 2">
    <name type="scientific">Dyella marensis</name>
    <dbReference type="NCBI Taxonomy" id="500610"/>
    <lineage>
        <taxon>Bacteria</taxon>
        <taxon>Pseudomonadati</taxon>
        <taxon>Pseudomonadota</taxon>
        <taxon>Gammaproteobacteria</taxon>
        <taxon>Lysobacterales</taxon>
        <taxon>Rhodanobacteraceae</taxon>
        <taxon>Dyella</taxon>
    </lineage>
</organism>
<protein>
    <submittedName>
        <fullName evidence="1">SIR2-like domain-containing protein</fullName>
    </submittedName>
</protein>
<dbReference type="EMBL" id="FONH01000001">
    <property type="protein sequence ID" value="SFE14913.1"/>
    <property type="molecule type" value="Genomic_DNA"/>
</dbReference>
<keyword evidence="2" id="KW-1185">Reference proteome</keyword>
<dbReference type="AlphaFoldDB" id="A0A1I1Y9V8"/>
<dbReference type="Proteomes" id="UP000199477">
    <property type="component" value="Unassembled WGS sequence"/>
</dbReference>
<reference evidence="2" key="1">
    <citation type="submission" date="2016-10" db="EMBL/GenBank/DDBJ databases">
        <authorList>
            <person name="Varghese N."/>
            <person name="Submissions S."/>
        </authorList>
    </citation>
    <scope>NUCLEOTIDE SEQUENCE [LARGE SCALE GENOMIC DNA]</scope>
    <source>
        <strain evidence="2">UNC178MFTsu3.1</strain>
    </source>
</reference>
<evidence type="ECO:0000313" key="1">
    <source>
        <dbReference type="EMBL" id="SFE14913.1"/>
    </source>
</evidence>
<evidence type="ECO:0000313" key="2">
    <source>
        <dbReference type="Proteomes" id="UP000199477"/>
    </source>
</evidence>
<dbReference type="Pfam" id="PF13289">
    <property type="entry name" value="SIR2_2"/>
    <property type="match status" value="1"/>
</dbReference>
<dbReference type="RefSeq" id="WP_081805106.1">
    <property type="nucleotide sequence ID" value="NZ_FONH01000001.1"/>
</dbReference>